<evidence type="ECO:0000256" key="3">
    <source>
        <dbReference type="ARBA" id="ARBA00023163"/>
    </source>
</evidence>
<evidence type="ECO:0000313" key="6">
    <source>
        <dbReference type="EMBL" id="OYO10551.1"/>
    </source>
</evidence>
<dbReference type="PROSITE" id="PS51077">
    <property type="entry name" value="HTH_ICLR"/>
    <property type="match status" value="1"/>
</dbReference>
<dbReference type="GO" id="GO:0045892">
    <property type="term" value="P:negative regulation of DNA-templated transcription"/>
    <property type="evidence" value="ECO:0007669"/>
    <property type="project" value="TreeGrafter"/>
</dbReference>
<gene>
    <name evidence="6" type="ORF">CGZ94_16185</name>
</gene>
<dbReference type="GO" id="GO:0003700">
    <property type="term" value="F:DNA-binding transcription factor activity"/>
    <property type="evidence" value="ECO:0007669"/>
    <property type="project" value="TreeGrafter"/>
</dbReference>
<dbReference type="GO" id="GO:0003677">
    <property type="term" value="F:DNA binding"/>
    <property type="evidence" value="ECO:0007669"/>
    <property type="project" value="UniProtKB-KW"/>
</dbReference>
<reference evidence="6 7" key="1">
    <citation type="submission" date="2017-07" db="EMBL/GenBank/DDBJ databases">
        <title>Draft whole genome sequences of clinical Proprionibacteriaceae strains.</title>
        <authorList>
            <person name="Bernier A.-M."/>
            <person name="Bernard K."/>
            <person name="Domingo M.-C."/>
        </authorList>
    </citation>
    <scope>NUCLEOTIDE SEQUENCE [LARGE SCALE GENOMIC DNA]</scope>
    <source>
        <strain evidence="6 7">NML 030167</strain>
    </source>
</reference>
<dbReference type="Pfam" id="PF01614">
    <property type="entry name" value="IclR_C"/>
    <property type="match status" value="1"/>
</dbReference>
<dbReference type="InterPro" id="IPR029016">
    <property type="entry name" value="GAF-like_dom_sf"/>
</dbReference>
<accession>A0A255G4R0</accession>
<evidence type="ECO:0000259" key="5">
    <source>
        <dbReference type="PROSITE" id="PS51078"/>
    </source>
</evidence>
<comment type="caution">
    <text evidence="6">The sequence shown here is derived from an EMBL/GenBank/DDBJ whole genome shotgun (WGS) entry which is preliminary data.</text>
</comment>
<dbReference type="InterPro" id="IPR005471">
    <property type="entry name" value="Tscrpt_reg_IclR_N"/>
</dbReference>
<dbReference type="RefSeq" id="WP_094358350.1">
    <property type="nucleotide sequence ID" value="NZ_NMVK01000016.1"/>
</dbReference>
<evidence type="ECO:0000256" key="1">
    <source>
        <dbReference type="ARBA" id="ARBA00023015"/>
    </source>
</evidence>
<evidence type="ECO:0000313" key="7">
    <source>
        <dbReference type="Proteomes" id="UP000215896"/>
    </source>
</evidence>
<dbReference type="Gene3D" id="3.30.450.40">
    <property type="match status" value="1"/>
</dbReference>
<keyword evidence="1" id="KW-0805">Transcription regulation</keyword>
<sequence>MSEERGGQLLVLTKISRILDSFSLDRPELGLTELRRRTGLPASTLQRLVASLVEEGFLDRAGTGYRIGARLAYWAAGASGGIDLLEVVRPVLEELRDLTGETACFYQPSADLRVCTAVAETRHDLRRPMRVGQVLPLHAGSAGRVMMAFDERLADRVLSGGLDSLTDRTITDGDTLRGLLAETRELGYAVSSGERESGATGLSAPVFDAHRDVVGAVTVMGPAFRLSPDDWVDPVRTAAERITRMIGGRRAPASPTLIE</sequence>
<dbReference type="PROSITE" id="PS51078">
    <property type="entry name" value="ICLR_ED"/>
    <property type="match status" value="1"/>
</dbReference>
<dbReference type="Gene3D" id="1.10.10.10">
    <property type="entry name" value="Winged helix-like DNA-binding domain superfamily/Winged helix DNA-binding domain"/>
    <property type="match status" value="1"/>
</dbReference>
<dbReference type="SMART" id="SM00346">
    <property type="entry name" value="HTH_ICLR"/>
    <property type="match status" value="1"/>
</dbReference>
<dbReference type="Proteomes" id="UP000215896">
    <property type="component" value="Unassembled WGS sequence"/>
</dbReference>
<dbReference type="Pfam" id="PF09339">
    <property type="entry name" value="HTH_IclR"/>
    <property type="match status" value="1"/>
</dbReference>
<dbReference type="SUPFAM" id="SSF46785">
    <property type="entry name" value="Winged helix' DNA-binding domain"/>
    <property type="match status" value="1"/>
</dbReference>
<feature type="domain" description="IclR-ED" evidence="5">
    <location>
        <begin position="70"/>
        <end position="248"/>
    </location>
</feature>
<dbReference type="InterPro" id="IPR036388">
    <property type="entry name" value="WH-like_DNA-bd_sf"/>
</dbReference>
<dbReference type="PANTHER" id="PTHR30136">
    <property type="entry name" value="HELIX-TURN-HELIX TRANSCRIPTIONAL REGULATOR, ICLR FAMILY"/>
    <property type="match status" value="1"/>
</dbReference>
<protein>
    <submittedName>
        <fullName evidence="6">IclR family transcriptional regulator</fullName>
    </submittedName>
</protein>
<keyword evidence="7" id="KW-1185">Reference proteome</keyword>
<name>A0A255G4R0_9ACTN</name>
<dbReference type="InterPro" id="IPR050707">
    <property type="entry name" value="HTH_MetabolicPath_Reg"/>
</dbReference>
<dbReference type="InterPro" id="IPR036390">
    <property type="entry name" value="WH_DNA-bd_sf"/>
</dbReference>
<dbReference type="InterPro" id="IPR014757">
    <property type="entry name" value="Tscrpt_reg_IclR_C"/>
</dbReference>
<dbReference type="PANTHER" id="PTHR30136:SF35">
    <property type="entry name" value="HTH-TYPE TRANSCRIPTIONAL REGULATOR RV1719"/>
    <property type="match status" value="1"/>
</dbReference>
<keyword evidence="2" id="KW-0238">DNA-binding</keyword>
<keyword evidence="3" id="KW-0804">Transcription</keyword>
<evidence type="ECO:0000256" key="2">
    <source>
        <dbReference type="ARBA" id="ARBA00023125"/>
    </source>
</evidence>
<feature type="domain" description="HTH iclR-type" evidence="4">
    <location>
        <begin position="9"/>
        <end position="69"/>
    </location>
</feature>
<dbReference type="SUPFAM" id="SSF55781">
    <property type="entry name" value="GAF domain-like"/>
    <property type="match status" value="1"/>
</dbReference>
<proteinExistence type="predicted"/>
<dbReference type="EMBL" id="NMVO01000016">
    <property type="protein sequence ID" value="OYO10551.1"/>
    <property type="molecule type" value="Genomic_DNA"/>
</dbReference>
<organism evidence="6 7">
    <name type="scientific">Enemella evansiae</name>
    <dbReference type="NCBI Taxonomy" id="2016499"/>
    <lineage>
        <taxon>Bacteria</taxon>
        <taxon>Bacillati</taxon>
        <taxon>Actinomycetota</taxon>
        <taxon>Actinomycetes</taxon>
        <taxon>Propionibacteriales</taxon>
        <taxon>Propionibacteriaceae</taxon>
        <taxon>Enemella</taxon>
    </lineage>
</organism>
<dbReference type="AlphaFoldDB" id="A0A255G4R0"/>
<evidence type="ECO:0000259" key="4">
    <source>
        <dbReference type="PROSITE" id="PS51077"/>
    </source>
</evidence>
<dbReference type="OrthoDB" id="8479143at2"/>